<dbReference type="Gene3D" id="3.10.20.310">
    <property type="entry name" value="membrane protein fhac"/>
    <property type="match status" value="1"/>
</dbReference>
<dbReference type="Gene3D" id="2.40.160.50">
    <property type="entry name" value="membrane protein fhac: a member of the omp85/tpsb transporter family"/>
    <property type="match status" value="1"/>
</dbReference>
<proteinExistence type="predicted"/>
<dbReference type="PANTHER" id="PTHR34597">
    <property type="entry name" value="SLR1661 PROTEIN"/>
    <property type="match status" value="1"/>
</dbReference>
<feature type="domain" description="Haemolysin activator HlyB C-terminal" evidence="6">
    <location>
        <begin position="238"/>
        <end position="535"/>
    </location>
</feature>
<dbReference type="GO" id="GO:0008320">
    <property type="term" value="F:protein transmembrane transporter activity"/>
    <property type="evidence" value="ECO:0007669"/>
    <property type="project" value="TreeGrafter"/>
</dbReference>
<organism evidence="8 9">
    <name type="scientific">Bosea lupini</name>
    <dbReference type="NCBI Taxonomy" id="1036779"/>
    <lineage>
        <taxon>Bacteria</taxon>
        <taxon>Pseudomonadati</taxon>
        <taxon>Pseudomonadota</taxon>
        <taxon>Alphaproteobacteria</taxon>
        <taxon>Hyphomicrobiales</taxon>
        <taxon>Boseaceae</taxon>
        <taxon>Bosea</taxon>
    </lineage>
</organism>
<feature type="domain" description="Polypeptide-transport-associated ShlB-type" evidence="7">
    <location>
        <begin position="86"/>
        <end position="161"/>
    </location>
</feature>
<dbReference type="Pfam" id="PF03865">
    <property type="entry name" value="ShlB"/>
    <property type="match status" value="1"/>
</dbReference>
<dbReference type="InterPro" id="IPR013686">
    <property type="entry name" value="Polypept-transport_assoc_ShlB"/>
</dbReference>
<dbReference type="Pfam" id="PF08479">
    <property type="entry name" value="POTRA_2"/>
    <property type="match status" value="1"/>
</dbReference>
<sequence length="586" mass="63000">MARRRADKLCSDSLRAAILLLSLCSPVLIAPAHAQSSLRPVPPIQPSDQGLEQRRAERLQETQTGISVPTARSAPDQPAGEDRALFTLAAVRIEGDSPLDSGDIAAVYRDRLGRPISQTGLAALANQIGQLHRDAGYHLTRAIVPPQDIKGGIVTIRIIAGTITELVVQGDEANRFGTRRMLAPISEETPARLETLERRLLLVNDLPGVRVKDTTLEEIGTGTGRFRLTVMLDSWSVFVSAGFDNAASNAVGPWQAYFGAALNSLLIPGDTLAVNLSSVPGSTRELRYGRISYDAPLGGDWLRVGVSASRSVVWPGDLRRLDRVRSDAENLEARATIVALQTQRQSLSLTAGFGLSNVTEESAFGVTYRDRLRIASLTADYRLRDDWQGTTYATLGLRKGLGIDGASRRYDPLLSRFDGSGNFYALQGALTRYQGLGGNWSMRLAASGQVSSEALLISQQFYLGGAAFGRAFQSGWLAGDNGIAGSAELRYDYRPALSFLKNVQLFGFVEGGAVRSYAVPKDIVQSLSAVGGGVRLRFNDSVEAGLTVAAPLSYNSPSRGGRGATVLFSLSTVLKACPERSEWRCG</sequence>
<evidence type="ECO:0000259" key="6">
    <source>
        <dbReference type="Pfam" id="PF03865"/>
    </source>
</evidence>
<feature type="region of interest" description="Disordered" evidence="4">
    <location>
        <begin position="35"/>
        <end position="79"/>
    </location>
</feature>
<feature type="compositionally biased region" description="Basic and acidic residues" evidence="4">
    <location>
        <begin position="51"/>
        <end position="60"/>
    </location>
</feature>
<dbReference type="GO" id="GO:0046819">
    <property type="term" value="P:protein secretion by the type V secretion system"/>
    <property type="evidence" value="ECO:0007669"/>
    <property type="project" value="TreeGrafter"/>
</dbReference>
<keyword evidence="1" id="KW-1134">Transmembrane beta strand</keyword>
<feature type="chain" id="PRO_5011639876" evidence="5">
    <location>
        <begin position="35"/>
        <end position="586"/>
    </location>
</feature>
<keyword evidence="5" id="KW-0732">Signal</keyword>
<name>A0A1H7TYH7_9HYPH</name>
<dbReference type="RefSeq" id="WP_091837270.1">
    <property type="nucleotide sequence ID" value="NZ_FOAN01000006.1"/>
</dbReference>
<keyword evidence="9" id="KW-1185">Reference proteome</keyword>
<reference evidence="9" key="1">
    <citation type="submission" date="2016-10" db="EMBL/GenBank/DDBJ databases">
        <authorList>
            <person name="Varghese N."/>
            <person name="Submissions S."/>
        </authorList>
    </citation>
    <scope>NUCLEOTIDE SEQUENCE [LARGE SCALE GENOMIC DNA]</scope>
    <source>
        <strain evidence="9">LMG 26383,CCUG 61248,R- 45681</strain>
    </source>
</reference>
<keyword evidence="2" id="KW-0812">Transmembrane</keyword>
<dbReference type="GO" id="GO:0098046">
    <property type="term" value="C:type V protein secretion system complex"/>
    <property type="evidence" value="ECO:0007669"/>
    <property type="project" value="TreeGrafter"/>
</dbReference>
<evidence type="ECO:0000256" key="4">
    <source>
        <dbReference type="SAM" id="MobiDB-lite"/>
    </source>
</evidence>
<evidence type="ECO:0000313" key="8">
    <source>
        <dbReference type="EMBL" id="SEL89890.1"/>
    </source>
</evidence>
<dbReference type="PANTHER" id="PTHR34597:SF6">
    <property type="entry name" value="BLR6126 PROTEIN"/>
    <property type="match status" value="1"/>
</dbReference>
<keyword evidence="3" id="KW-0998">Cell outer membrane</keyword>
<dbReference type="STRING" id="1036779.SAMN04515666_10647"/>
<evidence type="ECO:0000259" key="7">
    <source>
        <dbReference type="Pfam" id="PF08479"/>
    </source>
</evidence>
<dbReference type="InterPro" id="IPR005565">
    <property type="entry name" value="Hemolysn_activator_HlyB_C"/>
</dbReference>
<feature type="signal peptide" evidence="5">
    <location>
        <begin position="1"/>
        <end position="34"/>
    </location>
</feature>
<evidence type="ECO:0000256" key="5">
    <source>
        <dbReference type="SAM" id="SignalP"/>
    </source>
</evidence>
<dbReference type="EMBL" id="FOAN01000006">
    <property type="protein sequence ID" value="SEL89890.1"/>
    <property type="molecule type" value="Genomic_DNA"/>
</dbReference>
<gene>
    <name evidence="8" type="ORF">SAMN04515666_10647</name>
</gene>
<evidence type="ECO:0000256" key="2">
    <source>
        <dbReference type="ARBA" id="ARBA00022692"/>
    </source>
</evidence>
<dbReference type="InterPro" id="IPR051544">
    <property type="entry name" value="TPS_OM_transporter"/>
</dbReference>
<accession>A0A1H7TYH7</accession>
<evidence type="ECO:0000256" key="1">
    <source>
        <dbReference type="ARBA" id="ARBA00022452"/>
    </source>
</evidence>
<evidence type="ECO:0000313" key="9">
    <source>
        <dbReference type="Proteomes" id="UP000199664"/>
    </source>
</evidence>
<dbReference type="Proteomes" id="UP000199664">
    <property type="component" value="Unassembled WGS sequence"/>
</dbReference>
<dbReference type="OrthoDB" id="7439045at2"/>
<keyword evidence="1" id="KW-0472">Membrane</keyword>
<protein>
    <submittedName>
        <fullName evidence="8">Hemolysin activation/secretion protein</fullName>
    </submittedName>
</protein>
<dbReference type="AlphaFoldDB" id="A0A1H7TYH7"/>
<evidence type="ECO:0000256" key="3">
    <source>
        <dbReference type="ARBA" id="ARBA00023237"/>
    </source>
</evidence>